<organism evidence="1 2">
    <name type="scientific">Cupriavidus basilensis</name>
    <dbReference type="NCBI Taxonomy" id="68895"/>
    <lineage>
        <taxon>Bacteria</taxon>
        <taxon>Pseudomonadati</taxon>
        <taxon>Pseudomonadota</taxon>
        <taxon>Betaproteobacteria</taxon>
        <taxon>Burkholderiales</taxon>
        <taxon>Burkholderiaceae</taxon>
        <taxon>Cupriavidus</taxon>
    </lineage>
</organism>
<protein>
    <submittedName>
        <fullName evidence="1">Uncharacterized protein</fullName>
    </submittedName>
</protein>
<dbReference type="AlphaFoldDB" id="A0A0C4YDX5"/>
<gene>
    <name evidence="1" type="ORF">RR42_m3609</name>
</gene>
<dbReference type="Proteomes" id="UP000031843">
    <property type="component" value="Chromosome main"/>
</dbReference>
<evidence type="ECO:0000313" key="1">
    <source>
        <dbReference type="EMBL" id="AJG20975.1"/>
    </source>
</evidence>
<proteinExistence type="predicted"/>
<dbReference type="EMBL" id="CP010536">
    <property type="protein sequence ID" value="AJG20975.1"/>
    <property type="molecule type" value="Genomic_DNA"/>
</dbReference>
<accession>A0A0C4YDX5</accession>
<name>A0A0C4YDX5_9BURK</name>
<dbReference type="KEGG" id="cbw:RR42_m3609"/>
<reference evidence="1 2" key="1">
    <citation type="journal article" date="2015" name="Genome Announc.">
        <title>Complete Genome Sequence of Cupriavidus basilensis 4G11, Isolated from the Oak Ridge Field Research Center Site.</title>
        <authorList>
            <person name="Ray J."/>
            <person name="Waters R.J."/>
            <person name="Skerker J.M."/>
            <person name="Kuehl J.V."/>
            <person name="Price M.N."/>
            <person name="Huang J."/>
            <person name="Chakraborty R."/>
            <person name="Arkin A.P."/>
            <person name="Deutschbauer A."/>
        </authorList>
    </citation>
    <scope>NUCLEOTIDE SEQUENCE [LARGE SCALE GENOMIC DNA]</scope>
    <source>
        <strain evidence="1">4G11</strain>
    </source>
</reference>
<evidence type="ECO:0000313" key="2">
    <source>
        <dbReference type="Proteomes" id="UP000031843"/>
    </source>
</evidence>
<keyword evidence="2" id="KW-1185">Reference proteome</keyword>
<sequence length="68" mass="7832">MHPTADDFARRPGQQFAWRGIGSRTIQMDYCEWSRSPVRARNASVDGRTRRHPCGSKRAVAPLLETYR</sequence>